<feature type="domain" description="DUF5118" evidence="4">
    <location>
        <begin position="52"/>
        <end position="99"/>
    </location>
</feature>
<dbReference type="InterPro" id="IPR024079">
    <property type="entry name" value="MetalloPept_cat_dom_sf"/>
</dbReference>
<dbReference type="SUPFAM" id="SSF55486">
    <property type="entry name" value="Metalloproteases ('zincins'), catalytic domain"/>
    <property type="match status" value="1"/>
</dbReference>
<dbReference type="Pfam" id="PF17148">
    <property type="entry name" value="DUF5117"/>
    <property type="match status" value="1"/>
</dbReference>
<dbReference type="Proteomes" id="UP000238565">
    <property type="component" value="Unassembled WGS sequence"/>
</dbReference>
<reference evidence="5 6" key="1">
    <citation type="submission" date="2018-02" db="EMBL/GenBank/DDBJ databases">
        <title>Draft genome sequence of bacterial isolates from marine environment.</title>
        <authorList>
            <person name="Singh S.K."/>
            <person name="Hill R."/>
            <person name="Major S."/>
            <person name="Cai H."/>
            <person name="Li Y."/>
        </authorList>
    </citation>
    <scope>NUCLEOTIDE SEQUENCE [LARGE SCALE GENOMIC DNA]</scope>
    <source>
        <strain evidence="5 6">IMET F</strain>
    </source>
</reference>
<proteinExistence type="predicted"/>
<protein>
    <recommendedName>
        <fullName evidence="7">Zinc-dependent metalloprotease</fullName>
    </recommendedName>
</protein>
<comment type="caution">
    <text evidence="5">The sequence shown here is derived from an EMBL/GenBank/DDBJ whole genome shotgun (WGS) entry which is preliminary data.</text>
</comment>
<accession>A0A2S7I2W7</accession>
<feature type="domain" description="DUF5117" evidence="3">
    <location>
        <begin position="113"/>
        <end position="310"/>
    </location>
</feature>
<evidence type="ECO:0000259" key="3">
    <source>
        <dbReference type="Pfam" id="PF17148"/>
    </source>
</evidence>
<sequence length="839" mass="95449">MKNVLNLFCALSLMMSASAFSQQKDSVKVDVKAKKDTVNTAKPKDKKPEKIQPFEKVITNKAVSDEGIITVHKVEDKYYFEIPDKALKKEFLVVTRLTKAGAEMRMGTVGYAGDQISQNVISFEKGPNDKVFLRSISYVDYAKDSTSAMYKTVMRNNVNAIEQAFDIKAFGKEKNSTVIDVTDFINADNDIVSFDTRFKKGFRVGAFQKDKSFVNFVKSFPTNIEINTTKTYNRSAGEASPIPGAPKPEVSGNYTVEVNSSIILLPENKMQARYFDPRVGYFTVGYTDFDENPQGVERVSLVKRWRLEPKAKDLEKYKRGELVEPEKPIVFYIDPLTPKKWIPYLIQGVNDWQKAFEKAGFKNAIYAKVPNAKEDPEWSLEDARFSAIVYKPSDVPNASGPSIADPRTGEILESHINWYHNVMKLLNDWYFVQASPNDPRARKVDFDDELMGQLIRFVSSHEVGHTLGLRHNFGSSSTVPVENLRNKAWLKANGHTPSIMDYARFNYVAQPEDNVGEAGLMPRIGDYDDWAIEWGYRRFYNYNSPEKEKAHLNKWVMEKLQNPRLWFGTETNPYDPRSQSEQVGDNPMIAGKYGVKNLQRIMENIEAWSTKPNEDYSSLNNRFTQVSGQFTRYLGHVSKYIGGVKETPKMVEQKGAIYELVSKSEQKEALKFLSENVFTTPNWLLKTSVLTKIDKSPVEVVENLQKIVLNRVLSEGVLNKLYEGESLDANAYAVYDYLQDIKNSVFSELKSSSKIDIYRRNLQKNFVETLIARTQASKPSTGRNAETISDNSDVKSLTRGVLREIKADASKNAQNAQDAVTKYHLEDLVYRIDKALEVK</sequence>
<dbReference type="CDD" id="cd04276">
    <property type="entry name" value="ZnMc_MMP_like_2"/>
    <property type="match status" value="1"/>
</dbReference>
<dbReference type="Pfam" id="PF17162">
    <property type="entry name" value="DUF5118"/>
    <property type="match status" value="1"/>
</dbReference>
<evidence type="ECO:0000256" key="1">
    <source>
        <dbReference type="SAM" id="SignalP"/>
    </source>
</evidence>
<dbReference type="InterPro" id="IPR034032">
    <property type="entry name" value="Zn_MMP-like_bac"/>
</dbReference>
<dbReference type="PANTHER" id="PTHR38478:SF1">
    <property type="entry name" value="ZINC DEPENDENT METALLOPROTEASE DOMAIN LIPOPROTEIN"/>
    <property type="match status" value="1"/>
</dbReference>
<evidence type="ECO:0000313" key="5">
    <source>
        <dbReference type="EMBL" id="PPZ90849.1"/>
    </source>
</evidence>
<feature type="domain" description="EcxA zinc-binding" evidence="2">
    <location>
        <begin position="444"/>
        <end position="751"/>
    </location>
</feature>
<dbReference type="InterPro" id="IPR033428">
    <property type="entry name" value="DUF5118"/>
</dbReference>
<dbReference type="RefSeq" id="WP_104794110.1">
    <property type="nucleotide sequence ID" value="NZ_PTPZ01000007.1"/>
</dbReference>
<dbReference type="AlphaFoldDB" id="A0A2S7I2W7"/>
<evidence type="ECO:0000313" key="6">
    <source>
        <dbReference type="Proteomes" id="UP000238565"/>
    </source>
</evidence>
<organism evidence="5 6">
    <name type="scientific">Cloacibacterium normanense</name>
    <dbReference type="NCBI Taxonomy" id="237258"/>
    <lineage>
        <taxon>Bacteria</taxon>
        <taxon>Pseudomonadati</taxon>
        <taxon>Bacteroidota</taxon>
        <taxon>Flavobacteriia</taxon>
        <taxon>Flavobacteriales</taxon>
        <taxon>Weeksellaceae</taxon>
    </lineage>
</organism>
<name>A0A2S7I2W7_9FLAO</name>
<evidence type="ECO:0008006" key="7">
    <source>
        <dbReference type="Google" id="ProtNLM"/>
    </source>
</evidence>
<evidence type="ECO:0000259" key="4">
    <source>
        <dbReference type="Pfam" id="PF17162"/>
    </source>
</evidence>
<dbReference type="Pfam" id="PF16313">
    <property type="entry name" value="DUF4953"/>
    <property type="match status" value="1"/>
</dbReference>
<keyword evidence="1" id="KW-0732">Signal</keyword>
<dbReference type="EMBL" id="PTPZ01000007">
    <property type="protein sequence ID" value="PPZ90849.1"/>
    <property type="molecule type" value="Genomic_DNA"/>
</dbReference>
<feature type="chain" id="PRO_5015689740" description="Zinc-dependent metalloprotease" evidence="1">
    <location>
        <begin position="22"/>
        <end position="839"/>
    </location>
</feature>
<gene>
    <name evidence="5" type="ORF">C3729_10525</name>
</gene>
<dbReference type="GO" id="GO:0008237">
    <property type="term" value="F:metallopeptidase activity"/>
    <property type="evidence" value="ECO:0007669"/>
    <property type="project" value="InterPro"/>
</dbReference>
<dbReference type="Gene3D" id="3.40.390.10">
    <property type="entry name" value="Collagenase (Catalytic Domain)"/>
    <property type="match status" value="1"/>
</dbReference>
<dbReference type="InterPro" id="IPR032534">
    <property type="entry name" value="EcxA_zinc-bd"/>
</dbReference>
<feature type="signal peptide" evidence="1">
    <location>
        <begin position="1"/>
        <end position="21"/>
    </location>
</feature>
<evidence type="ECO:0000259" key="2">
    <source>
        <dbReference type="Pfam" id="PF16313"/>
    </source>
</evidence>
<dbReference type="PANTHER" id="PTHR38478">
    <property type="entry name" value="PEPTIDASE M1A AND M12B"/>
    <property type="match status" value="1"/>
</dbReference>
<dbReference type="InterPro" id="IPR033413">
    <property type="entry name" value="DUF5117"/>
</dbReference>